<feature type="transmembrane region" description="Helical" evidence="1">
    <location>
        <begin position="261"/>
        <end position="279"/>
    </location>
</feature>
<keyword evidence="1" id="KW-0812">Transmembrane</keyword>
<evidence type="ECO:0000313" key="3">
    <source>
        <dbReference type="Proteomes" id="UP000186218"/>
    </source>
</evidence>
<feature type="transmembrane region" description="Helical" evidence="1">
    <location>
        <begin position="68"/>
        <end position="85"/>
    </location>
</feature>
<keyword evidence="1" id="KW-0472">Membrane</keyword>
<proteinExistence type="predicted"/>
<evidence type="ECO:0000313" key="2">
    <source>
        <dbReference type="EMBL" id="SIS22410.1"/>
    </source>
</evidence>
<reference evidence="2 3" key="1">
    <citation type="submission" date="2017-01" db="EMBL/GenBank/DDBJ databases">
        <authorList>
            <person name="Mah S.A."/>
            <person name="Swanson W.J."/>
            <person name="Moy G.W."/>
            <person name="Vacquier V.D."/>
        </authorList>
    </citation>
    <scope>NUCLEOTIDE SEQUENCE [LARGE SCALE GENOMIC DNA]</scope>
    <source>
        <strain evidence="2 3">CPCC 203464</strain>
    </source>
</reference>
<feature type="transmembrane region" description="Helical" evidence="1">
    <location>
        <begin position="5"/>
        <end position="24"/>
    </location>
</feature>
<feature type="transmembrane region" description="Helical" evidence="1">
    <location>
        <begin position="285"/>
        <end position="312"/>
    </location>
</feature>
<dbReference type="InterPro" id="IPR036259">
    <property type="entry name" value="MFS_trans_sf"/>
</dbReference>
<dbReference type="AlphaFoldDB" id="A0A1N7HCJ5"/>
<sequence>MTWSVAGGLAAAMGIGRFVFTPLLPLMHGALGAQDGALVATANYVGYLLGALLLAARPSLNSTRGFRVWAVLLVVSELAIALTGRSGHGLDVVSMSLLRGVAGFASGVLFVGCASVLAAHRARGASPGLAFSGVGTGIAVSGLYVLALGHLLSWQQLWIGSALLTAVLIGPLLWQRIPAEATGVQAHHRAAGTTGAWRLLLVSYFCEGLGYIIVGTFLVVAVAGQGNSTLGPVVWVIVGVSCAPGAVLWHAIGARLGTRRALWVALVVQAIGAVLPAVTSSSAGAIVAAVTFGGTFIGITVLTLAAGAGLGVGRSASRLTAVYGVGQVLGPLVVAPVIGSSYVVAFAVAGVVIAIAAAAAVAASLIQVSAAD</sequence>
<protein>
    <submittedName>
        <fullName evidence="2">Uncharacterized MFS-type transporter YbfB</fullName>
    </submittedName>
</protein>
<dbReference type="InterPro" id="IPR010645">
    <property type="entry name" value="MFS_4"/>
</dbReference>
<name>A0A1N7HCJ5_9NOCA</name>
<feature type="transmembrane region" description="Helical" evidence="1">
    <location>
        <begin position="36"/>
        <end position="56"/>
    </location>
</feature>
<feature type="transmembrane region" description="Helical" evidence="1">
    <location>
        <begin position="344"/>
        <end position="366"/>
    </location>
</feature>
<dbReference type="OrthoDB" id="9797953at2"/>
<keyword evidence="3" id="KW-1185">Reference proteome</keyword>
<evidence type="ECO:0000256" key="1">
    <source>
        <dbReference type="SAM" id="Phobius"/>
    </source>
</evidence>
<dbReference type="Gene3D" id="1.20.1250.20">
    <property type="entry name" value="MFS general substrate transporter like domains"/>
    <property type="match status" value="1"/>
</dbReference>
<dbReference type="PANTHER" id="PTHR23537:SF1">
    <property type="entry name" value="SUGAR TRANSPORTER"/>
    <property type="match status" value="1"/>
</dbReference>
<feature type="transmembrane region" description="Helical" evidence="1">
    <location>
        <begin position="319"/>
        <end position="338"/>
    </location>
</feature>
<dbReference type="Pfam" id="PF06779">
    <property type="entry name" value="MFS_4"/>
    <property type="match status" value="1"/>
</dbReference>
<organism evidence="2 3">
    <name type="scientific">Williamsia sterculiae</name>
    <dbReference type="NCBI Taxonomy" id="1344003"/>
    <lineage>
        <taxon>Bacteria</taxon>
        <taxon>Bacillati</taxon>
        <taxon>Actinomycetota</taxon>
        <taxon>Actinomycetes</taxon>
        <taxon>Mycobacteriales</taxon>
        <taxon>Nocardiaceae</taxon>
        <taxon>Williamsia</taxon>
    </lineage>
</organism>
<feature type="transmembrane region" description="Helical" evidence="1">
    <location>
        <begin position="97"/>
        <end position="117"/>
    </location>
</feature>
<dbReference type="GO" id="GO:0005886">
    <property type="term" value="C:plasma membrane"/>
    <property type="evidence" value="ECO:0007669"/>
    <property type="project" value="TreeGrafter"/>
</dbReference>
<feature type="transmembrane region" description="Helical" evidence="1">
    <location>
        <begin position="129"/>
        <end position="151"/>
    </location>
</feature>
<keyword evidence="1" id="KW-1133">Transmembrane helix</keyword>
<accession>A0A1N7HCJ5</accession>
<feature type="transmembrane region" description="Helical" evidence="1">
    <location>
        <begin position="195"/>
        <end position="223"/>
    </location>
</feature>
<gene>
    <name evidence="2" type="ORF">SAMN05445060_3943</name>
</gene>
<feature type="transmembrane region" description="Helical" evidence="1">
    <location>
        <begin position="229"/>
        <end position="249"/>
    </location>
</feature>
<dbReference type="EMBL" id="FTNT01000015">
    <property type="protein sequence ID" value="SIS22410.1"/>
    <property type="molecule type" value="Genomic_DNA"/>
</dbReference>
<feature type="transmembrane region" description="Helical" evidence="1">
    <location>
        <begin position="157"/>
        <end position="174"/>
    </location>
</feature>
<dbReference type="Proteomes" id="UP000186218">
    <property type="component" value="Unassembled WGS sequence"/>
</dbReference>
<dbReference type="PANTHER" id="PTHR23537">
    <property type="match status" value="1"/>
</dbReference>
<dbReference type="SUPFAM" id="SSF103473">
    <property type="entry name" value="MFS general substrate transporter"/>
    <property type="match status" value="1"/>
</dbReference>
<dbReference type="STRING" id="1344003.SAMN05445060_3943"/>